<feature type="region of interest" description="Disordered" evidence="1">
    <location>
        <begin position="1"/>
        <end position="32"/>
    </location>
</feature>
<feature type="compositionally biased region" description="Basic residues" evidence="1">
    <location>
        <begin position="236"/>
        <end position="245"/>
    </location>
</feature>
<keyword evidence="3" id="KW-1185">Reference proteome</keyword>
<organism evidence="2 3">
    <name type="scientific">Miscanthus lutarioriparius</name>
    <dbReference type="NCBI Taxonomy" id="422564"/>
    <lineage>
        <taxon>Eukaryota</taxon>
        <taxon>Viridiplantae</taxon>
        <taxon>Streptophyta</taxon>
        <taxon>Embryophyta</taxon>
        <taxon>Tracheophyta</taxon>
        <taxon>Spermatophyta</taxon>
        <taxon>Magnoliopsida</taxon>
        <taxon>Liliopsida</taxon>
        <taxon>Poales</taxon>
        <taxon>Poaceae</taxon>
        <taxon>PACMAD clade</taxon>
        <taxon>Panicoideae</taxon>
        <taxon>Andropogonodae</taxon>
        <taxon>Andropogoneae</taxon>
        <taxon>Saccharinae</taxon>
        <taxon>Miscanthus</taxon>
    </lineage>
</organism>
<feature type="compositionally biased region" description="Polar residues" evidence="1">
    <location>
        <begin position="1"/>
        <end position="10"/>
    </location>
</feature>
<dbReference type="PANTHER" id="PTHR33155:SF3">
    <property type="entry name" value="PROTEIN FAF-LIKE, CHLOROPLASTIC"/>
    <property type="match status" value="1"/>
</dbReference>
<sequence length="245" mass="25705">MGPSPLSLNGQYPLLSPLTTARPTNTTPAEQPHHTCLQQSLCCATTAAQTSTSSRDQSKKPDTLVKSVRYSRLFATSATASHHDRASSQGASATATSHLSPGGEDVGGGVPWPSCSGLRGALLAAPCRAVQAAEVVVDDRPAQVDIWNVIQADVDKVAPAGAKKASKPYVHPLVRRSSSLMSQKSLEVCTESLGNETSSGDFTSSLDMASLFDSPLPQHRRSPSGSTTRLAAARRSSGKARISRR</sequence>
<dbReference type="PANTHER" id="PTHR33155">
    <property type="entry name" value="FANTASTIC FOUR-LIKE PROTEIN (DUF3049)"/>
    <property type="match status" value="1"/>
</dbReference>
<evidence type="ECO:0000313" key="2">
    <source>
        <dbReference type="EMBL" id="CAD6214189.1"/>
    </source>
</evidence>
<gene>
    <name evidence="2" type="ORF">NCGR_LOCUS9636</name>
</gene>
<dbReference type="Proteomes" id="UP000604825">
    <property type="component" value="Unassembled WGS sequence"/>
</dbReference>
<proteinExistence type="predicted"/>
<feature type="compositionally biased region" description="Low complexity" evidence="1">
    <location>
        <begin position="87"/>
        <end position="97"/>
    </location>
</feature>
<protein>
    <submittedName>
        <fullName evidence="2">Uncharacterized protein</fullName>
    </submittedName>
</protein>
<feature type="compositionally biased region" description="Polar residues" evidence="1">
    <location>
        <begin position="17"/>
        <end position="29"/>
    </location>
</feature>
<evidence type="ECO:0000313" key="3">
    <source>
        <dbReference type="Proteomes" id="UP000604825"/>
    </source>
</evidence>
<dbReference type="AlphaFoldDB" id="A0A811MVH5"/>
<dbReference type="OrthoDB" id="1303570at2759"/>
<reference evidence="2" key="1">
    <citation type="submission" date="2020-10" db="EMBL/GenBank/DDBJ databases">
        <authorList>
            <person name="Han B."/>
            <person name="Lu T."/>
            <person name="Zhao Q."/>
            <person name="Huang X."/>
            <person name="Zhao Y."/>
        </authorList>
    </citation>
    <scope>NUCLEOTIDE SEQUENCE</scope>
</reference>
<evidence type="ECO:0000256" key="1">
    <source>
        <dbReference type="SAM" id="MobiDB-lite"/>
    </source>
</evidence>
<dbReference type="InterPro" id="IPR021410">
    <property type="entry name" value="FAF"/>
</dbReference>
<comment type="caution">
    <text evidence="2">The sequence shown here is derived from an EMBL/GenBank/DDBJ whole genome shotgun (WGS) entry which is preliminary data.</text>
</comment>
<dbReference type="EMBL" id="CAJGYO010000002">
    <property type="protein sequence ID" value="CAD6214189.1"/>
    <property type="molecule type" value="Genomic_DNA"/>
</dbReference>
<feature type="region of interest" description="Disordered" evidence="1">
    <location>
        <begin position="78"/>
        <end position="108"/>
    </location>
</feature>
<name>A0A811MVH5_9POAL</name>
<feature type="region of interest" description="Disordered" evidence="1">
    <location>
        <begin position="212"/>
        <end position="245"/>
    </location>
</feature>
<accession>A0A811MVH5</accession>